<dbReference type="Pfam" id="PF10117">
    <property type="entry name" value="McrBC"/>
    <property type="match status" value="1"/>
</dbReference>
<evidence type="ECO:0000313" key="1">
    <source>
        <dbReference type="EMBL" id="CAB4712184.1"/>
    </source>
</evidence>
<gene>
    <name evidence="1" type="ORF">UFOPK2602_01225</name>
</gene>
<dbReference type="EMBL" id="CAEZXX010000077">
    <property type="protein sequence ID" value="CAB4712184.1"/>
    <property type="molecule type" value="Genomic_DNA"/>
</dbReference>
<name>A0A6J6QYG2_9ZZZZ</name>
<dbReference type="InterPro" id="IPR019292">
    <property type="entry name" value="McrC"/>
</dbReference>
<dbReference type="PANTHER" id="PTHR38733:SF1">
    <property type="entry name" value="TYPE IV METHYL-DIRECTED RESTRICTION ENZYME ECOKMCRBC"/>
    <property type="match status" value="1"/>
</dbReference>
<reference evidence="1" key="1">
    <citation type="submission" date="2020-05" db="EMBL/GenBank/DDBJ databases">
        <authorList>
            <person name="Chiriac C."/>
            <person name="Salcher M."/>
            <person name="Ghai R."/>
            <person name="Kavagutti S V."/>
        </authorList>
    </citation>
    <scope>NUCLEOTIDE SEQUENCE</scope>
</reference>
<dbReference type="AlphaFoldDB" id="A0A6J6QYG2"/>
<dbReference type="PANTHER" id="PTHR38733">
    <property type="entry name" value="PROTEIN MCRC"/>
    <property type="match status" value="1"/>
</dbReference>
<sequence>MPDQRLILTEWEERSNVHLDHDQRLALQTACPWIQLRQESGTDMFTVRSASNKVGVINVDDLQVMIRPAKCSADLVVFMMAYTKNPTGFSPDSSPLADDANLWEAMLRAFAHQLKSALRFGVHRGYLEIEEALPTVRGRIRFGDQIRVTQRLVPPLQVTYDEYTEDVLENRLLKAALLEAHRFPIRSEGLRRILRQSEPLLANVTAVSFDPRNIPTPTWTRLNRHLQHAVELATLILEHMSIALNVGATSSPSFVVDMADVFENFVVAGLRDALELTEREFQQTSRALSLAENVALEPDYSWWKGGRCIAIGDVKYKRVNVEGVVHANLYQVFSYATAANLPSATLIYAQGKADRVSHHVTMANKRLDVEVLDLNGGPELALEELRQVAERIRGKAQSQAVPAA</sequence>
<organism evidence="1">
    <name type="scientific">freshwater metagenome</name>
    <dbReference type="NCBI Taxonomy" id="449393"/>
    <lineage>
        <taxon>unclassified sequences</taxon>
        <taxon>metagenomes</taxon>
        <taxon>ecological metagenomes</taxon>
    </lineage>
</organism>
<accession>A0A6J6QYG2</accession>
<proteinExistence type="predicted"/>
<protein>
    <submittedName>
        <fullName evidence="1">Unannotated protein</fullName>
    </submittedName>
</protein>